<dbReference type="AlphaFoldDB" id="A0A8J7U7D9"/>
<sequence length="330" mass="37112">MSKDGALIIKGKGTEGSLFHDSFVVIAPDGTHSRTVNIAEIDDAEILGDKNRGRILQNVVKLKNQYLAFVLTTDKAKNRFGDVLTFDENLHYIGRARTYNSQQPPFFRTLQETPNGRFFGLEFWRNDPNSLIFRWSQFKVTTPDSVPVFQKVRRSFQVKDVRLGGIPAAFTRSWIATTADGRTLLAIDELGDMAQKFIKTRSYQLEATLPLTREGFVSYKQATPKKAHDDVAYVSKHQLQYGLSKNTGLYPLEGMDDLFVLGYEVPTSHTEEKLSLVLQIIDSEGQTVLQEDPILGGLFAGMRDNAAVVLAPDLSTRTDSDYQVKLFSYQ</sequence>
<accession>A0A8J7U7D9</accession>
<organism evidence="1 2">
    <name type="scientific">Acanthopleuribacter pedis</name>
    <dbReference type="NCBI Taxonomy" id="442870"/>
    <lineage>
        <taxon>Bacteria</taxon>
        <taxon>Pseudomonadati</taxon>
        <taxon>Acidobacteriota</taxon>
        <taxon>Holophagae</taxon>
        <taxon>Acanthopleuribacterales</taxon>
        <taxon>Acanthopleuribacteraceae</taxon>
        <taxon>Acanthopleuribacter</taxon>
    </lineage>
</organism>
<comment type="caution">
    <text evidence="1">The sequence shown here is derived from an EMBL/GenBank/DDBJ whole genome shotgun (WGS) entry which is preliminary data.</text>
</comment>
<keyword evidence="2" id="KW-1185">Reference proteome</keyword>
<evidence type="ECO:0000313" key="2">
    <source>
        <dbReference type="Proteomes" id="UP000664417"/>
    </source>
</evidence>
<name>A0A8J7U7D9_9BACT</name>
<dbReference type="Proteomes" id="UP000664417">
    <property type="component" value="Unassembled WGS sequence"/>
</dbReference>
<reference evidence="1" key="1">
    <citation type="submission" date="2021-03" db="EMBL/GenBank/DDBJ databases">
        <authorList>
            <person name="Wang G."/>
        </authorList>
    </citation>
    <scope>NUCLEOTIDE SEQUENCE</scope>
    <source>
        <strain evidence="1">KCTC 12899</strain>
    </source>
</reference>
<protein>
    <submittedName>
        <fullName evidence="1">Uncharacterized protein</fullName>
    </submittedName>
</protein>
<evidence type="ECO:0000313" key="1">
    <source>
        <dbReference type="EMBL" id="MBO1322408.1"/>
    </source>
</evidence>
<dbReference type="EMBL" id="JAFREP010000035">
    <property type="protein sequence ID" value="MBO1322408.1"/>
    <property type="molecule type" value="Genomic_DNA"/>
</dbReference>
<proteinExistence type="predicted"/>
<dbReference type="RefSeq" id="WP_207862381.1">
    <property type="nucleotide sequence ID" value="NZ_JAFREP010000035.1"/>
</dbReference>
<gene>
    <name evidence="1" type="ORF">J3U88_28300</name>
</gene>